<dbReference type="AlphaFoldDB" id="A0A543CCE8"/>
<dbReference type="Proteomes" id="UP000316096">
    <property type="component" value="Unassembled WGS sequence"/>
</dbReference>
<reference evidence="1 2" key="1">
    <citation type="submission" date="2019-06" db="EMBL/GenBank/DDBJ databases">
        <title>Sequencing the genomes of 1000 actinobacteria strains.</title>
        <authorList>
            <person name="Klenk H.-P."/>
        </authorList>
    </citation>
    <scope>NUCLEOTIDE SEQUENCE [LARGE SCALE GENOMIC DNA]</scope>
    <source>
        <strain evidence="1 2">DSM 102200</strain>
    </source>
</reference>
<proteinExistence type="predicted"/>
<dbReference type="OrthoDB" id="5354816at2"/>
<keyword evidence="2" id="KW-1185">Reference proteome</keyword>
<dbReference type="InterPro" id="IPR035944">
    <property type="entry name" value="YfbM-like_sf"/>
</dbReference>
<dbReference type="Pfam" id="PF08974">
    <property type="entry name" value="DUF1877"/>
    <property type="match status" value="1"/>
</dbReference>
<comment type="caution">
    <text evidence="1">The sequence shown here is derived from an EMBL/GenBank/DDBJ whole genome shotgun (WGS) entry which is preliminary data.</text>
</comment>
<gene>
    <name evidence="1" type="ORF">FB559_0237</name>
</gene>
<dbReference type="InterPro" id="IPR015068">
    <property type="entry name" value="DUF1877"/>
</dbReference>
<dbReference type="Gene3D" id="3.40.1760.10">
    <property type="entry name" value="YfbM-like super family"/>
    <property type="match status" value="1"/>
</dbReference>
<evidence type="ECO:0000313" key="2">
    <source>
        <dbReference type="Proteomes" id="UP000316096"/>
    </source>
</evidence>
<sequence>MRVAMTYLRLPEAEGGGDPGAVARSVFRQRGWWERYPSLAIAGTWQGLHYLITGDPWDGPHPAADVVCGGRLLTENGAEELGVDVIYLAPQRVKPAADHLAATDFRQIAGRYDPAKMAKLGVQGADDWIDKPPEAVRDRDLRTAYERLAGFFKAAADEGQAIYKAMG</sequence>
<accession>A0A543CCE8</accession>
<name>A0A543CCE8_9ACTN</name>
<dbReference type="EMBL" id="VFOZ01000001">
    <property type="protein sequence ID" value="TQL94755.1"/>
    <property type="molecule type" value="Genomic_DNA"/>
</dbReference>
<evidence type="ECO:0000313" key="1">
    <source>
        <dbReference type="EMBL" id="TQL94755.1"/>
    </source>
</evidence>
<dbReference type="SUPFAM" id="SSF111069">
    <property type="entry name" value="Hypothetical protein yfbM"/>
    <property type="match status" value="1"/>
</dbReference>
<protein>
    <submittedName>
        <fullName evidence="1">Uncharacterized protein DUF1877</fullName>
    </submittedName>
</protein>
<organism evidence="1 2">
    <name type="scientific">Actinoallomurus bryophytorum</name>
    <dbReference type="NCBI Taxonomy" id="1490222"/>
    <lineage>
        <taxon>Bacteria</taxon>
        <taxon>Bacillati</taxon>
        <taxon>Actinomycetota</taxon>
        <taxon>Actinomycetes</taxon>
        <taxon>Streptosporangiales</taxon>
        <taxon>Thermomonosporaceae</taxon>
        <taxon>Actinoallomurus</taxon>
    </lineage>
</organism>